<keyword evidence="1" id="KW-1133">Transmembrane helix</keyword>
<dbReference type="EMBL" id="AAVL02000029">
    <property type="protein sequence ID" value="EDM51976.1"/>
    <property type="molecule type" value="Genomic_DNA"/>
</dbReference>
<dbReference type="AlphaFoldDB" id="A5Z4S6"/>
<feature type="transmembrane region" description="Helical" evidence="1">
    <location>
        <begin position="26"/>
        <end position="46"/>
    </location>
</feature>
<proteinExistence type="predicted"/>
<accession>A5Z4S6</accession>
<feature type="transmembrane region" description="Helical" evidence="1">
    <location>
        <begin position="58"/>
        <end position="81"/>
    </location>
</feature>
<gene>
    <name evidence="2" type="ORF">EUBVEN_00703</name>
</gene>
<evidence type="ECO:0008006" key="4">
    <source>
        <dbReference type="Google" id="ProtNLM"/>
    </source>
</evidence>
<reference evidence="2 3" key="2">
    <citation type="submission" date="2007-04" db="EMBL/GenBank/DDBJ databases">
        <title>Draft genome sequence of Eubacterium ventriosum (ATCC 27560).</title>
        <authorList>
            <person name="Sudarsanam P."/>
            <person name="Ley R."/>
            <person name="Guruge J."/>
            <person name="Turnbaugh P.J."/>
            <person name="Mahowald M."/>
            <person name="Liep D."/>
            <person name="Gordon J."/>
        </authorList>
    </citation>
    <scope>NUCLEOTIDE SEQUENCE [LARGE SCALE GENOMIC DNA]</scope>
    <source>
        <strain evidence="2 3">ATCC 27560</strain>
    </source>
</reference>
<comment type="caution">
    <text evidence="2">The sequence shown here is derived from an EMBL/GenBank/DDBJ whole genome shotgun (WGS) entry which is preliminary data.</text>
</comment>
<evidence type="ECO:0000313" key="3">
    <source>
        <dbReference type="Proteomes" id="UP000006000"/>
    </source>
</evidence>
<evidence type="ECO:0000313" key="2">
    <source>
        <dbReference type="EMBL" id="EDM51976.1"/>
    </source>
</evidence>
<reference evidence="2 3" key="1">
    <citation type="submission" date="2007-03" db="EMBL/GenBank/DDBJ databases">
        <authorList>
            <person name="Fulton L."/>
            <person name="Clifton S."/>
            <person name="Fulton B."/>
            <person name="Xu J."/>
            <person name="Minx P."/>
            <person name="Pepin K.H."/>
            <person name="Johnson M."/>
            <person name="Thiruvilangam P."/>
            <person name="Bhonagiri V."/>
            <person name="Nash W.E."/>
            <person name="Mardis E.R."/>
            <person name="Wilson R.K."/>
        </authorList>
    </citation>
    <scope>NUCLEOTIDE SEQUENCE [LARGE SCALE GENOMIC DNA]</scope>
    <source>
        <strain evidence="2 3">ATCC 27560</strain>
    </source>
</reference>
<organism evidence="2 3">
    <name type="scientific">Eubacterium ventriosum ATCC 27560</name>
    <dbReference type="NCBI Taxonomy" id="411463"/>
    <lineage>
        <taxon>Bacteria</taxon>
        <taxon>Bacillati</taxon>
        <taxon>Bacillota</taxon>
        <taxon>Clostridia</taxon>
        <taxon>Eubacteriales</taxon>
        <taxon>Eubacteriaceae</taxon>
        <taxon>Eubacterium</taxon>
    </lineage>
</organism>
<protein>
    <recommendedName>
        <fullName evidence="4">DUF304 domain-containing protein</fullName>
    </recommendedName>
</protein>
<keyword evidence="1" id="KW-0812">Transmembrane</keyword>
<keyword evidence="1" id="KW-0472">Membrane</keyword>
<name>A5Z4S6_9FIRM</name>
<sequence>MIKVQPIKGFKIMRRNKYDIKVYTRYYMRLVILFSILFIGVLWGPISLYCIEKKPINVSIIVSIFFIIFFGGIALFQYIAFAPKLYVYGNKIVIKKWYGLRRKYYVKDIDKVIFEKSEGKIVTIQIISSISKDKYIDTVENFDKLLNYLLKNVEKEKMECYILGTKEEAEI</sequence>
<evidence type="ECO:0000256" key="1">
    <source>
        <dbReference type="SAM" id="Phobius"/>
    </source>
</evidence>
<dbReference type="HOGENOM" id="CLU_1560647_0_0_9"/>
<dbReference type="STRING" id="411463.EUBVEN_00703"/>
<dbReference type="Proteomes" id="UP000006000">
    <property type="component" value="Unassembled WGS sequence"/>
</dbReference>